<reference evidence="3 4" key="1">
    <citation type="submission" date="2018-03" db="EMBL/GenBank/DDBJ databases">
        <title>Arenimonas caeni sp. nov., isolated from activated sludge.</title>
        <authorList>
            <person name="Liu H."/>
        </authorList>
    </citation>
    <scope>NUCLEOTIDE SEQUENCE [LARGE SCALE GENOMIC DNA]</scope>
    <source>
        <strain evidence="4">z29</strain>
    </source>
</reference>
<evidence type="ECO:0000313" key="3">
    <source>
        <dbReference type="EMBL" id="PRH83145.1"/>
    </source>
</evidence>
<name>A0A2P6MAZ4_9GAMM</name>
<keyword evidence="1" id="KW-1133">Transmembrane helix</keyword>
<feature type="domain" description="Cytoskeleton protein RodZ-like C-terminal" evidence="2">
    <location>
        <begin position="198"/>
        <end position="269"/>
    </location>
</feature>
<keyword evidence="4" id="KW-1185">Reference proteome</keyword>
<dbReference type="PANTHER" id="PTHR34475">
    <property type="match status" value="1"/>
</dbReference>
<dbReference type="EMBL" id="PVLF01000003">
    <property type="protein sequence ID" value="PRH83145.1"/>
    <property type="molecule type" value="Genomic_DNA"/>
</dbReference>
<dbReference type="OrthoDB" id="9790252at2"/>
<comment type="caution">
    <text evidence="3">The sequence shown here is derived from an EMBL/GenBank/DDBJ whole genome shotgun (WGS) entry which is preliminary data.</text>
</comment>
<dbReference type="GO" id="GO:0003677">
    <property type="term" value="F:DNA binding"/>
    <property type="evidence" value="ECO:0007669"/>
    <property type="project" value="InterPro"/>
</dbReference>
<dbReference type="Gene3D" id="1.10.260.40">
    <property type="entry name" value="lambda repressor-like DNA-binding domains"/>
    <property type="match status" value="1"/>
</dbReference>
<dbReference type="InterPro" id="IPR010982">
    <property type="entry name" value="Lambda_DNA-bd_dom_sf"/>
</dbReference>
<evidence type="ECO:0000313" key="4">
    <source>
        <dbReference type="Proteomes" id="UP000241736"/>
    </source>
</evidence>
<feature type="transmembrane region" description="Helical" evidence="1">
    <location>
        <begin position="111"/>
        <end position="131"/>
    </location>
</feature>
<sequence>MNHEGRQDALFEDPIGLRLRAAREKQGLAIEQASQQLRLPVAIIEAMEREDWSRLGAPIYVRSYLGSYLRLLGLPQELAQPVASQASAPQLVPMASRSRLRRTLDKSLRNGIYLVMTAVLVVPVVLVARHYQSAAKPQTLTLEADPALLPALPEAELAAQPPAANGPEPVMASMAPVQPRPAVPEAAAPAPVPEDGLVLRFSGQSWVEVLDPNGRRIEQALLEAGAERRYADGEVGRVTLGNAAAVEVLSHGKPVDLAPFRAANVARFTVSSEGEPAPARH</sequence>
<dbReference type="Proteomes" id="UP000241736">
    <property type="component" value="Unassembled WGS sequence"/>
</dbReference>
<keyword evidence="1" id="KW-0812">Transmembrane</keyword>
<protein>
    <submittedName>
        <fullName evidence="3">DUF4115 domain-containing protein</fullName>
    </submittedName>
</protein>
<gene>
    <name evidence="3" type="ORF">C6N40_02985</name>
</gene>
<dbReference type="Pfam" id="PF13413">
    <property type="entry name" value="HTH_25"/>
    <property type="match status" value="1"/>
</dbReference>
<evidence type="ECO:0000256" key="1">
    <source>
        <dbReference type="SAM" id="Phobius"/>
    </source>
</evidence>
<proteinExistence type="predicted"/>
<dbReference type="RefSeq" id="WP_106989530.1">
    <property type="nucleotide sequence ID" value="NZ_JAVEVW010000079.1"/>
</dbReference>
<dbReference type="PANTHER" id="PTHR34475:SF1">
    <property type="entry name" value="CYTOSKELETON PROTEIN RODZ"/>
    <property type="match status" value="1"/>
</dbReference>
<dbReference type="InterPro" id="IPR025194">
    <property type="entry name" value="RodZ-like_C"/>
</dbReference>
<evidence type="ECO:0000259" key="2">
    <source>
        <dbReference type="Pfam" id="PF13464"/>
    </source>
</evidence>
<keyword evidence="1" id="KW-0472">Membrane</keyword>
<dbReference type="Pfam" id="PF13464">
    <property type="entry name" value="RodZ_C"/>
    <property type="match status" value="1"/>
</dbReference>
<organism evidence="3 4">
    <name type="scientific">Arenimonas caeni</name>
    <dbReference type="NCBI Taxonomy" id="2058085"/>
    <lineage>
        <taxon>Bacteria</taxon>
        <taxon>Pseudomonadati</taxon>
        <taxon>Pseudomonadota</taxon>
        <taxon>Gammaproteobacteria</taxon>
        <taxon>Lysobacterales</taxon>
        <taxon>Lysobacteraceae</taxon>
        <taxon>Arenimonas</taxon>
    </lineage>
</organism>
<accession>A0A2P6MAZ4</accession>
<dbReference type="AlphaFoldDB" id="A0A2P6MAZ4"/>
<dbReference type="InterPro" id="IPR050400">
    <property type="entry name" value="Bact_Cytoskel_RodZ"/>
</dbReference>